<evidence type="ECO:0000313" key="3">
    <source>
        <dbReference type="Proteomes" id="UP000318626"/>
    </source>
</evidence>
<keyword evidence="1" id="KW-1133">Transmembrane helix</keyword>
<feature type="transmembrane region" description="Helical" evidence="1">
    <location>
        <begin position="153"/>
        <end position="171"/>
    </location>
</feature>
<reference evidence="3" key="1">
    <citation type="submission" date="2019-02" db="EMBL/GenBank/DDBJ databases">
        <title>Deep-cultivation of Planctomycetes and their phenomic and genomic characterization uncovers novel biology.</title>
        <authorList>
            <person name="Wiegand S."/>
            <person name="Jogler M."/>
            <person name="Boedeker C."/>
            <person name="Pinto D."/>
            <person name="Vollmers J."/>
            <person name="Rivas-Marin E."/>
            <person name="Kohn T."/>
            <person name="Peeters S.H."/>
            <person name="Heuer A."/>
            <person name="Rast P."/>
            <person name="Oberbeckmann S."/>
            <person name="Bunk B."/>
            <person name="Jeske O."/>
            <person name="Meyerdierks A."/>
            <person name="Storesund J.E."/>
            <person name="Kallscheuer N."/>
            <person name="Luecker S."/>
            <person name="Lage O.M."/>
            <person name="Pohl T."/>
            <person name="Merkel B.J."/>
            <person name="Hornburger P."/>
            <person name="Mueller R.-W."/>
            <person name="Bruemmer F."/>
            <person name="Labrenz M."/>
            <person name="Spormann A.M."/>
            <person name="Op den Camp H."/>
            <person name="Overmann J."/>
            <person name="Amann R."/>
            <person name="Jetten M.S.M."/>
            <person name="Mascher T."/>
            <person name="Medema M.H."/>
            <person name="Devos D.P."/>
            <person name="Kaster A.-K."/>
            <person name="Ovreas L."/>
            <person name="Rohde M."/>
            <person name="Galperin M.Y."/>
            <person name="Jogler C."/>
        </authorList>
    </citation>
    <scope>NUCLEOTIDE SEQUENCE [LARGE SCALE GENOMIC DNA]</scope>
    <source>
        <strain evidence="3">Pan97</strain>
    </source>
</reference>
<dbReference type="InterPro" id="IPR011990">
    <property type="entry name" value="TPR-like_helical_dom_sf"/>
</dbReference>
<dbReference type="Gene3D" id="1.25.40.10">
    <property type="entry name" value="Tetratricopeptide repeat domain"/>
    <property type="match status" value="1"/>
</dbReference>
<keyword evidence="1" id="KW-0472">Membrane</keyword>
<dbReference type="SUPFAM" id="SSF48452">
    <property type="entry name" value="TPR-like"/>
    <property type="match status" value="1"/>
</dbReference>
<evidence type="ECO:0000256" key="1">
    <source>
        <dbReference type="SAM" id="Phobius"/>
    </source>
</evidence>
<dbReference type="SMART" id="SM00028">
    <property type="entry name" value="TPR"/>
    <property type="match status" value="4"/>
</dbReference>
<dbReference type="EMBL" id="CP036289">
    <property type="protein sequence ID" value="QDU76817.1"/>
    <property type="molecule type" value="Genomic_DNA"/>
</dbReference>
<feature type="transmembrane region" description="Helical" evidence="1">
    <location>
        <begin position="12"/>
        <end position="32"/>
    </location>
</feature>
<name>A0A518CC71_9BACT</name>
<dbReference type="Proteomes" id="UP000318626">
    <property type="component" value="Chromosome"/>
</dbReference>
<dbReference type="KEGG" id="bvo:Pan97_38740"/>
<feature type="transmembrane region" description="Helical" evidence="1">
    <location>
        <begin position="112"/>
        <end position="133"/>
    </location>
</feature>
<evidence type="ECO:0000313" key="2">
    <source>
        <dbReference type="EMBL" id="QDU76817.1"/>
    </source>
</evidence>
<dbReference type="AlphaFoldDB" id="A0A518CC71"/>
<keyword evidence="1" id="KW-0812">Transmembrane</keyword>
<dbReference type="SUPFAM" id="SSF103473">
    <property type="entry name" value="MFS general substrate transporter"/>
    <property type="match status" value="1"/>
</dbReference>
<dbReference type="InterPro" id="IPR019734">
    <property type="entry name" value="TPR_rpt"/>
</dbReference>
<feature type="transmembrane region" description="Helical" evidence="1">
    <location>
        <begin position="44"/>
        <end position="66"/>
    </location>
</feature>
<organism evidence="2 3">
    <name type="scientific">Bremerella volcania</name>
    <dbReference type="NCBI Taxonomy" id="2527984"/>
    <lineage>
        <taxon>Bacteria</taxon>
        <taxon>Pseudomonadati</taxon>
        <taxon>Planctomycetota</taxon>
        <taxon>Planctomycetia</taxon>
        <taxon>Pirellulales</taxon>
        <taxon>Pirellulaceae</taxon>
        <taxon>Bremerella</taxon>
    </lineage>
</organism>
<sequence length="411" mass="46428">MENQSTHPQDSSSQRLLAIVVLGIWTGTLFMAGTNEGILLPYAWWDVGLVTIACGIPIGWLIVAYLQDRFYSPGSASTIVMLIGVVLLGTFRLCFWNVVQDTPVATLEHGNLLSRIAAAMTASLGIACTLLAFRSRWLFSATSDQWRTSYYDPWVFAILLLVLVPATYERAKMNSSMSMAFEYVNQSRLAEASRILKRCVTLNAQSSFREIPIGALIGELEIKIEAVKRRTMLPLPEETPPQKRIERAIDLAVLGNRDDALLLLLPIAQEHAFAMHGGHELIGTIYQDRRDWEESLFHFRLATEFWQKESNSEIRHARLAKSIQGQAFALRKLGRISQAETTYLQLLELEPTAERHFLLAQFYEDIQETALATQHAREAIKLSPEQFQSSGEALISKMRAYHFGCFQLFQD</sequence>
<dbReference type="InterPro" id="IPR036259">
    <property type="entry name" value="MFS_trans_sf"/>
</dbReference>
<feature type="transmembrane region" description="Helical" evidence="1">
    <location>
        <begin position="78"/>
        <end position="100"/>
    </location>
</feature>
<gene>
    <name evidence="2" type="ORF">Pan97_38740</name>
</gene>
<proteinExistence type="predicted"/>
<protein>
    <submittedName>
        <fullName evidence="2">Tetratricopeptide repeat protein</fullName>
    </submittedName>
</protein>
<accession>A0A518CC71</accession>
<keyword evidence="3" id="KW-1185">Reference proteome</keyword>